<sequence>MSTKVSDPNKKGGAGFLWAIVAVVVIAIVVIGYIIFSGQGAKTEHLADREYEEVAFTADYHDGMVTLAAEDVADDAAEVHLYEDFSCPHCATLAENTDADMKNAIEDGQLVVNVHPLNFLDRGNTDGHSTQAVAAILAVAETGDPALYWNYRSVLMEEQEDIYNKWSNDDFANAAEELGAPGDVVDSIRNGEYHDQAIEVAQGNAQQLEEQTGSVSSPRVLQNGQDVEVADINQWVDAVVGQ</sequence>
<accession>M1NV15</accession>
<reference evidence="3 4" key="1">
    <citation type="journal article" date="2012" name="Stand. Genomic Sci.">
        <title>Genome sequence of the halotolerant bacterium Corynebacterium halotolerans type strain YIM 70093(T) (= DSM 44683(T)).</title>
        <authorList>
            <person name="Ruckert C."/>
            <person name="Albersmeier A."/>
            <person name="Al-Dilaimi A."/>
            <person name="Niehaus K."/>
            <person name="Szczepanowski R."/>
            <person name="Kalinowski J."/>
        </authorList>
    </citation>
    <scope>NUCLEOTIDE SEQUENCE [LARGE SCALE GENOMIC DNA]</scope>
    <source>
        <strain evidence="3">YIM 70093</strain>
    </source>
</reference>
<protein>
    <recommendedName>
        <fullName evidence="2">Thioredoxin-like fold domain-containing protein</fullName>
    </recommendedName>
</protein>
<dbReference type="KEGG" id="chn:A605_11695"/>
<organism evidence="3 4">
    <name type="scientific">Corynebacterium halotolerans YIM 70093 = DSM 44683</name>
    <dbReference type="NCBI Taxonomy" id="1121362"/>
    <lineage>
        <taxon>Bacteria</taxon>
        <taxon>Bacillati</taxon>
        <taxon>Actinomycetota</taxon>
        <taxon>Actinomycetes</taxon>
        <taxon>Mycobacteriales</taxon>
        <taxon>Corynebacteriaceae</taxon>
        <taxon>Corynebacterium</taxon>
    </lineage>
</organism>
<dbReference type="AlphaFoldDB" id="M1NV15"/>
<keyword evidence="1" id="KW-1133">Transmembrane helix</keyword>
<feature type="transmembrane region" description="Helical" evidence="1">
    <location>
        <begin position="16"/>
        <end position="36"/>
    </location>
</feature>
<dbReference type="EMBL" id="CP003697">
    <property type="protein sequence ID" value="AGF73337.1"/>
    <property type="molecule type" value="Genomic_DNA"/>
</dbReference>
<dbReference type="eggNOG" id="COG1651">
    <property type="taxonomic scope" value="Bacteria"/>
</dbReference>
<keyword evidence="1" id="KW-0472">Membrane</keyword>
<dbReference type="Pfam" id="PF13462">
    <property type="entry name" value="Thioredoxin_4"/>
    <property type="match status" value="1"/>
</dbReference>
<dbReference type="Gene3D" id="3.40.30.10">
    <property type="entry name" value="Glutaredoxin"/>
    <property type="match status" value="1"/>
</dbReference>
<proteinExistence type="predicted"/>
<dbReference type="CDD" id="cd02972">
    <property type="entry name" value="DsbA_family"/>
    <property type="match status" value="1"/>
</dbReference>
<evidence type="ECO:0000313" key="3">
    <source>
        <dbReference type="EMBL" id="AGF73337.1"/>
    </source>
</evidence>
<feature type="domain" description="Thioredoxin-like fold" evidence="2">
    <location>
        <begin position="78"/>
        <end position="228"/>
    </location>
</feature>
<dbReference type="HOGENOM" id="CLU_000288_47_3_11"/>
<gene>
    <name evidence="3" type="ORF">A605_11695</name>
</gene>
<evidence type="ECO:0000256" key="1">
    <source>
        <dbReference type="SAM" id="Phobius"/>
    </source>
</evidence>
<dbReference type="Proteomes" id="UP000011723">
    <property type="component" value="Chromosome"/>
</dbReference>
<dbReference type="STRING" id="1121362.A605_11695"/>
<dbReference type="OrthoDB" id="117402at2"/>
<keyword evidence="1" id="KW-0812">Transmembrane</keyword>
<evidence type="ECO:0000259" key="2">
    <source>
        <dbReference type="Pfam" id="PF13462"/>
    </source>
</evidence>
<name>M1NV15_9CORY</name>
<dbReference type="PATRIC" id="fig|1121362.3.peg.2372"/>
<dbReference type="RefSeq" id="WP_015401752.1">
    <property type="nucleotide sequence ID" value="NC_020302.1"/>
</dbReference>
<keyword evidence="4" id="KW-1185">Reference proteome</keyword>
<dbReference type="SUPFAM" id="SSF52833">
    <property type="entry name" value="Thioredoxin-like"/>
    <property type="match status" value="1"/>
</dbReference>
<evidence type="ECO:0000313" key="4">
    <source>
        <dbReference type="Proteomes" id="UP000011723"/>
    </source>
</evidence>
<dbReference type="InterPro" id="IPR036249">
    <property type="entry name" value="Thioredoxin-like_sf"/>
</dbReference>
<dbReference type="InterPro" id="IPR012336">
    <property type="entry name" value="Thioredoxin-like_fold"/>
</dbReference>